<dbReference type="GO" id="GO:0045296">
    <property type="term" value="F:cadherin binding"/>
    <property type="evidence" value="ECO:0007669"/>
    <property type="project" value="TreeGrafter"/>
</dbReference>
<evidence type="ECO:0000256" key="8">
    <source>
        <dbReference type="ARBA" id="ARBA00022737"/>
    </source>
</evidence>
<dbReference type="InterPro" id="IPR039808">
    <property type="entry name" value="Cadherin"/>
</dbReference>
<keyword evidence="13" id="KW-0472">Membrane</keyword>
<dbReference type="AlphaFoldDB" id="A0A8T2NKM7"/>
<dbReference type="PRINTS" id="PR00205">
    <property type="entry name" value="CADHERIN"/>
</dbReference>
<dbReference type="PROSITE" id="PS50268">
    <property type="entry name" value="CADHERIN_2"/>
    <property type="match status" value="2"/>
</dbReference>
<keyword evidence="10" id="KW-0130">Cell adhesion</keyword>
<proteinExistence type="predicted"/>
<dbReference type="PANTHER" id="PTHR24027:SF89">
    <property type="entry name" value="CADHERIN-5"/>
    <property type="match status" value="1"/>
</dbReference>
<evidence type="ECO:0000256" key="12">
    <source>
        <dbReference type="ARBA" id="ARBA00022989"/>
    </source>
</evidence>
<evidence type="ECO:0000256" key="1">
    <source>
        <dbReference type="ARBA" id="ARBA00004251"/>
    </source>
</evidence>
<feature type="region of interest" description="Disordered" evidence="16">
    <location>
        <begin position="1"/>
        <end position="27"/>
    </location>
</feature>
<evidence type="ECO:0000256" key="6">
    <source>
        <dbReference type="ARBA" id="ARBA00022723"/>
    </source>
</evidence>
<keyword evidence="9 15" id="KW-0106">Calcium</keyword>
<reference evidence="18" key="1">
    <citation type="thesis" date="2021" institute="BYU ScholarsArchive" country="Provo, UT, USA">
        <title>Applications of and Algorithms for Genome Assembly and Genomic Analyses with an Emphasis on Marine Teleosts.</title>
        <authorList>
            <person name="Pickett B.D."/>
        </authorList>
    </citation>
    <scope>NUCLEOTIDE SEQUENCE</scope>
    <source>
        <strain evidence="18">HI-2016</strain>
    </source>
</reference>
<dbReference type="SMART" id="SM00112">
    <property type="entry name" value="CA"/>
    <property type="match status" value="2"/>
</dbReference>
<feature type="domain" description="Cadherin" evidence="17">
    <location>
        <begin position="221"/>
        <end position="340"/>
    </location>
</feature>
<evidence type="ECO:0000256" key="4">
    <source>
        <dbReference type="ARBA" id="ARBA00022685"/>
    </source>
</evidence>
<comment type="subcellular location">
    <subcellularLocation>
        <location evidence="2">Cell junction</location>
    </subcellularLocation>
    <subcellularLocation>
        <location evidence="1">Cell membrane</location>
        <topology evidence="1">Single-pass type I membrane protein</topology>
    </subcellularLocation>
</comment>
<keyword evidence="7" id="KW-0732">Signal</keyword>
<evidence type="ECO:0000256" key="16">
    <source>
        <dbReference type="SAM" id="MobiDB-lite"/>
    </source>
</evidence>
<evidence type="ECO:0000313" key="18">
    <source>
        <dbReference type="EMBL" id="KAG9341283.1"/>
    </source>
</evidence>
<evidence type="ECO:0000256" key="3">
    <source>
        <dbReference type="ARBA" id="ARBA00022475"/>
    </source>
</evidence>
<sequence length="375" mass="42074">MENVIHYSEFSDSAKDQDNNRKHPRGNSMKLPVVKQVIGPSMWVGLWALALVISAVTAELRASSEALNHSPVRQRHKRVWLWKYFFLEEEKFNPPHYVGKLTSTKASNETKFVIKGEGANSIFNVSTQGDIYALKTLDREVKSVYNLTAHLLNVSTNMPVEDPDPFSINIIDLNDNIPVFPPSYNGSIPERSDPGKQVGGSATTTVTITVSDVNDNMSTFKKKLFKFNVEEDKEEGFKIGTMEVEDKDEQQNKDPVFSIARATSSQPDFSNVFQIVRNQLGDGVLSLKQKLDFESRRTYSFNAVVREETLKRPPDDKGAEASATAQVTINVLDVDEPPVFMEKAYRFKIREDAKVTTKIGSVQAKDPDAAQHSVR</sequence>
<feature type="domain" description="Cadherin" evidence="17">
    <location>
        <begin position="98"/>
        <end position="180"/>
    </location>
</feature>
<dbReference type="GO" id="GO:0005912">
    <property type="term" value="C:adherens junction"/>
    <property type="evidence" value="ECO:0007669"/>
    <property type="project" value="TreeGrafter"/>
</dbReference>
<keyword evidence="12" id="KW-1133">Transmembrane helix</keyword>
<dbReference type="GO" id="GO:0000902">
    <property type="term" value="P:cell morphogenesis"/>
    <property type="evidence" value="ECO:0007669"/>
    <property type="project" value="TreeGrafter"/>
</dbReference>
<dbReference type="OrthoDB" id="6252479at2759"/>
<dbReference type="Gene3D" id="2.60.40.60">
    <property type="entry name" value="Cadherins"/>
    <property type="match status" value="3"/>
</dbReference>
<accession>A0A8T2NKM7</accession>
<evidence type="ECO:0000256" key="14">
    <source>
        <dbReference type="ARBA" id="ARBA00023180"/>
    </source>
</evidence>
<feature type="compositionally biased region" description="Basic and acidic residues" evidence="16">
    <location>
        <begin position="12"/>
        <end position="21"/>
    </location>
</feature>
<evidence type="ECO:0000256" key="15">
    <source>
        <dbReference type="PROSITE-ProRule" id="PRU00043"/>
    </source>
</evidence>
<dbReference type="GO" id="GO:0016342">
    <property type="term" value="C:catenin complex"/>
    <property type="evidence" value="ECO:0007669"/>
    <property type="project" value="TreeGrafter"/>
</dbReference>
<dbReference type="GO" id="GO:0016477">
    <property type="term" value="P:cell migration"/>
    <property type="evidence" value="ECO:0007669"/>
    <property type="project" value="TreeGrafter"/>
</dbReference>
<keyword evidence="8" id="KW-0677">Repeat</keyword>
<keyword evidence="3" id="KW-1003">Cell membrane</keyword>
<evidence type="ECO:0000256" key="13">
    <source>
        <dbReference type="ARBA" id="ARBA00023136"/>
    </source>
</evidence>
<organism evidence="18 19">
    <name type="scientific">Albula glossodonta</name>
    <name type="common">roundjaw bonefish</name>
    <dbReference type="NCBI Taxonomy" id="121402"/>
    <lineage>
        <taxon>Eukaryota</taxon>
        <taxon>Metazoa</taxon>
        <taxon>Chordata</taxon>
        <taxon>Craniata</taxon>
        <taxon>Vertebrata</taxon>
        <taxon>Euteleostomi</taxon>
        <taxon>Actinopterygii</taxon>
        <taxon>Neopterygii</taxon>
        <taxon>Teleostei</taxon>
        <taxon>Albuliformes</taxon>
        <taxon>Albulidae</taxon>
        <taxon>Albula</taxon>
    </lineage>
</organism>
<dbReference type="GO" id="GO:0007043">
    <property type="term" value="P:cell-cell junction assembly"/>
    <property type="evidence" value="ECO:0007669"/>
    <property type="project" value="TreeGrafter"/>
</dbReference>
<evidence type="ECO:0000259" key="17">
    <source>
        <dbReference type="PROSITE" id="PS50268"/>
    </source>
</evidence>
<evidence type="ECO:0000256" key="5">
    <source>
        <dbReference type="ARBA" id="ARBA00022692"/>
    </source>
</evidence>
<evidence type="ECO:0000256" key="2">
    <source>
        <dbReference type="ARBA" id="ARBA00004282"/>
    </source>
</evidence>
<dbReference type="InterPro" id="IPR015919">
    <property type="entry name" value="Cadherin-like_sf"/>
</dbReference>
<gene>
    <name evidence="18" type="ORF">JZ751_019385</name>
</gene>
<dbReference type="GO" id="GO:0034332">
    <property type="term" value="P:adherens junction organization"/>
    <property type="evidence" value="ECO:0007669"/>
    <property type="project" value="TreeGrafter"/>
</dbReference>
<keyword evidence="5" id="KW-0812">Transmembrane</keyword>
<name>A0A8T2NKM7_9TELE</name>
<dbReference type="GO" id="GO:0005509">
    <property type="term" value="F:calcium ion binding"/>
    <property type="evidence" value="ECO:0007669"/>
    <property type="project" value="UniProtKB-UniRule"/>
</dbReference>
<keyword evidence="14" id="KW-0325">Glycoprotein</keyword>
<dbReference type="Pfam" id="PF00028">
    <property type="entry name" value="Cadherin"/>
    <property type="match status" value="1"/>
</dbReference>
<evidence type="ECO:0000313" key="19">
    <source>
        <dbReference type="Proteomes" id="UP000824540"/>
    </source>
</evidence>
<dbReference type="InterPro" id="IPR002126">
    <property type="entry name" value="Cadherin-like_dom"/>
</dbReference>
<dbReference type="CDD" id="cd11304">
    <property type="entry name" value="Cadherin_repeat"/>
    <property type="match status" value="2"/>
</dbReference>
<dbReference type="GO" id="GO:0019903">
    <property type="term" value="F:protein phosphatase binding"/>
    <property type="evidence" value="ECO:0007669"/>
    <property type="project" value="TreeGrafter"/>
</dbReference>
<keyword evidence="4" id="KW-0165">Cleavage on pair of basic residues</keyword>
<evidence type="ECO:0000256" key="7">
    <source>
        <dbReference type="ARBA" id="ARBA00022729"/>
    </source>
</evidence>
<keyword evidence="6" id="KW-0479">Metal-binding</keyword>
<dbReference type="GO" id="GO:0044331">
    <property type="term" value="P:cell-cell adhesion mediated by cadherin"/>
    <property type="evidence" value="ECO:0007669"/>
    <property type="project" value="TreeGrafter"/>
</dbReference>
<evidence type="ECO:0000256" key="10">
    <source>
        <dbReference type="ARBA" id="ARBA00022889"/>
    </source>
</evidence>
<dbReference type="GO" id="GO:0005923">
    <property type="term" value="C:bicellular tight junction"/>
    <property type="evidence" value="ECO:0007669"/>
    <property type="project" value="TreeGrafter"/>
</dbReference>
<dbReference type="EMBL" id="JAFBMS010000036">
    <property type="protein sequence ID" value="KAG9341283.1"/>
    <property type="molecule type" value="Genomic_DNA"/>
</dbReference>
<dbReference type="FunFam" id="2.60.40.60:FF:000202">
    <property type="entry name" value="cadherin-8 isoform X4"/>
    <property type="match status" value="1"/>
</dbReference>
<evidence type="ECO:0000256" key="11">
    <source>
        <dbReference type="ARBA" id="ARBA00022949"/>
    </source>
</evidence>
<dbReference type="Proteomes" id="UP000824540">
    <property type="component" value="Unassembled WGS sequence"/>
</dbReference>
<keyword evidence="11" id="KW-0965">Cell junction</keyword>
<dbReference type="GO" id="GO:0008013">
    <property type="term" value="F:beta-catenin binding"/>
    <property type="evidence" value="ECO:0007669"/>
    <property type="project" value="TreeGrafter"/>
</dbReference>
<keyword evidence="19" id="KW-1185">Reference proteome</keyword>
<protein>
    <recommendedName>
        <fullName evidence="17">Cadherin domain-containing protein</fullName>
    </recommendedName>
</protein>
<dbReference type="GO" id="GO:0007156">
    <property type="term" value="P:homophilic cell adhesion via plasma membrane adhesion molecules"/>
    <property type="evidence" value="ECO:0007669"/>
    <property type="project" value="InterPro"/>
</dbReference>
<dbReference type="SUPFAM" id="SSF49313">
    <property type="entry name" value="Cadherin-like"/>
    <property type="match status" value="3"/>
</dbReference>
<comment type="caution">
    <text evidence="18">The sequence shown here is derived from an EMBL/GenBank/DDBJ whole genome shotgun (WGS) entry which is preliminary data.</text>
</comment>
<dbReference type="PANTHER" id="PTHR24027">
    <property type="entry name" value="CADHERIN-23"/>
    <property type="match status" value="1"/>
</dbReference>
<dbReference type="GO" id="GO:0016339">
    <property type="term" value="P:calcium-dependent cell-cell adhesion via plasma membrane cell adhesion molecules"/>
    <property type="evidence" value="ECO:0007669"/>
    <property type="project" value="TreeGrafter"/>
</dbReference>
<evidence type="ECO:0000256" key="9">
    <source>
        <dbReference type="ARBA" id="ARBA00022837"/>
    </source>
</evidence>